<evidence type="ECO:0000256" key="3">
    <source>
        <dbReference type="ARBA" id="ARBA00022448"/>
    </source>
</evidence>
<evidence type="ECO:0000256" key="1">
    <source>
        <dbReference type="ARBA" id="ARBA00004418"/>
    </source>
</evidence>
<evidence type="ECO:0000259" key="5">
    <source>
        <dbReference type="Pfam" id="PF00496"/>
    </source>
</evidence>
<dbReference type="InterPro" id="IPR039424">
    <property type="entry name" value="SBP_5"/>
</dbReference>
<dbReference type="KEGG" id="asz:ASN_105"/>
<dbReference type="PIRSF" id="PIRSF002741">
    <property type="entry name" value="MppA"/>
    <property type="match status" value="1"/>
</dbReference>
<name>A0A0U5B5B6_9PROT</name>
<reference evidence="7" key="1">
    <citation type="submission" date="2014-09" db="EMBL/GenBank/DDBJ databases">
        <authorList>
            <person name="Illeghems K.G."/>
        </authorList>
    </citation>
    <scope>NUCLEOTIDE SEQUENCE [LARGE SCALE GENOMIC DNA]</scope>
    <source>
        <strain evidence="7">108B</strain>
    </source>
</reference>
<dbReference type="GO" id="GO:0015833">
    <property type="term" value="P:peptide transport"/>
    <property type="evidence" value="ECO:0007669"/>
    <property type="project" value="TreeGrafter"/>
</dbReference>
<sequence length="589" mass="63809">MPLRAHSGRKGCGPGHEARFKRLFLAGGCALGLLTAGSLHAQTPQPRKEGQLISPSLLAAHRGGTLRLVAAASGGTLDPHINYSGKYINLFAVVYDGLTTFKKVPGPDGNTVVADLAETLPAPQDGGRTYVFTLRPDIHFSNGRTVTTADVAASMRRIFRVGSPTAGSFYSAIVGADLCLKEPATCTLSGGVVEDPAHRTITFHLSSPDTEFLQKLAFTHAVIVPADTPDHDIGNTPIPSTGPYAIASYDPNKSLVLNRNPAFREWSAEAQPDGYPDTITYSFGIPDEAAVTAVENGQYDWMEGSIPMDRLGELGSRYTAQTHVMPHAAMYFLPMNVNLPPFNVQKARQAVNYALNRKAMVIFYGGPGIARPLCGMLPSSLPGATDFCFYTKGASPSAPAPRWSAPDLEKARQLVRESGTAGQKVTLITANTSVDMAMGTWVRDMLQSLGYQATLRPLSSSVAFNYMQNTSNKVQIALKDWSADYPSPSNFLDDLLGCENFHPNSDSSINIPGFCDKRIQALMDRAKTDVSLTPQQSEALWREADKLVMEQAPIAPLIEKDTVLLTSPRLGNFFYTTVNQLFFSQVWVQ</sequence>
<dbReference type="GeneID" id="34781342"/>
<dbReference type="Gene3D" id="3.10.105.10">
    <property type="entry name" value="Dipeptide-binding Protein, Domain 3"/>
    <property type="match status" value="1"/>
</dbReference>
<dbReference type="Proteomes" id="UP000056109">
    <property type="component" value="Chromosome I"/>
</dbReference>
<dbReference type="PATRIC" id="fig|446692.3.peg.41"/>
<keyword evidence="7" id="KW-1185">Reference proteome</keyword>
<accession>A0A0U5B5B6</accession>
<feature type="domain" description="Solute-binding protein family 5" evidence="5">
    <location>
        <begin position="112"/>
        <end position="500"/>
    </location>
</feature>
<protein>
    <recommendedName>
        <fullName evidence="5">Solute-binding protein family 5 domain-containing protein</fullName>
    </recommendedName>
</protein>
<dbReference type="RefSeq" id="WP_058986880.1">
    <property type="nucleotide sequence ID" value="NZ_LN606600.1"/>
</dbReference>
<comment type="similarity">
    <text evidence="2">Belongs to the bacterial solute-binding protein 5 family.</text>
</comment>
<dbReference type="InterPro" id="IPR030678">
    <property type="entry name" value="Peptide/Ni-bd"/>
</dbReference>
<dbReference type="AlphaFoldDB" id="A0A0U5B5B6"/>
<dbReference type="GO" id="GO:1904680">
    <property type="term" value="F:peptide transmembrane transporter activity"/>
    <property type="evidence" value="ECO:0007669"/>
    <property type="project" value="TreeGrafter"/>
</dbReference>
<dbReference type="CDD" id="cd08506">
    <property type="entry name" value="PBP2_clavulanate_OppA2"/>
    <property type="match status" value="1"/>
</dbReference>
<evidence type="ECO:0000256" key="4">
    <source>
        <dbReference type="ARBA" id="ARBA00022729"/>
    </source>
</evidence>
<dbReference type="InterPro" id="IPR000914">
    <property type="entry name" value="SBP_5_dom"/>
</dbReference>
<dbReference type="PANTHER" id="PTHR30290">
    <property type="entry name" value="PERIPLASMIC BINDING COMPONENT OF ABC TRANSPORTER"/>
    <property type="match status" value="1"/>
</dbReference>
<dbReference type="PANTHER" id="PTHR30290:SF9">
    <property type="entry name" value="OLIGOPEPTIDE-BINDING PROTEIN APPA"/>
    <property type="match status" value="1"/>
</dbReference>
<organism evidence="6 7">
    <name type="scientific">Acetobacter senegalensis</name>
    <dbReference type="NCBI Taxonomy" id="446692"/>
    <lineage>
        <taxon>Bacteria</taxon>
        <taxon>Pseudomonadati</taxon>
        <taxon>Pseudomonadota</taxon>
        <taxon>Alphaproteobacteria</taxon>
        <taxon>Acetobacterales</taxon>
        <taxon>Acetobacteraceae</taxon>
        <taxon>Acetobacter</taxon>
    </lineage>
</organism>
<evidence type="ECO:0000313" key="7">
    <source>
        <dbReference type="Proteomes" id="UP000056109"/>
    </source>
</evidence>
<dbReference type="GO" id="GO:0030288">
    <property type="term" value="C:outer membrane-bounded periplasmic space"/>
    <property type="evidence" value="ECO:0007669"/>
    <property type="project" value="UniProtKB-ARBA"/>
</dbReference>
<dbReference type="Gene3D" id="3.40.190.10">
    <property type="entry name" value="Periplasmic binding protein-like II"/>
    <property type="match status" value="1"/>
</dbReference>
<dbReference type="Pfam" id="PF00496">
    <property type="entry name" value="SBP_bac_5"/>
    <property type="match status" value="1"/>
</dbReference>
<evidence type="ECO:0000256" key="2">
    <source>
        <dbReference type="ARBA" id="ARBA00005695"/>
    </source>
</evidence>
<dbReference type="SUPFAM" id="SSF53850">
    <property type="entry name" value="Periplasmic binding protein-like II"/>
    <property type="match status" value="1"/>
</dbReference>
<dbReference type="GO" id="GO:0043190">
    <property type="term" value="C:ATP-binding cassette (ABC) transporter complex"/>
    <property type="evidence" value="ECO:0007669"/>
    <property type="project" value="InterPro"/>
</dbReference>
<keyword evidence="4" id="KW-0732">Signal</keyword>
<keyword evidence="3" id="KW-0813">Transport</keyword>
<proteinExistence type="inferred from homology"/>
<evidence type="ECO:0000313" key="6">
    <source>
        <dbReference type="EMBL" id="CEF39554.1"/>
    </source>
</evidence>
<comment type="subcellular location">
    <subcellularLocation>
        <location evidence="1">Periplasm</location>
    </subcellularLocation>
</comment>
<gene>
    <name evidence="6" type="ORF">ASN_105</name>
</gene>
<dbReference type="EMBL" id="LN606600">
    <property type="protein sequence ID" value="CEF39554.1"/>
    <property type="molecule type" value="Genomic_DNA"/>
</dbReference>